<organism evidence="1">
    <name type="scientific">Ignisphaera aggregans</name>
    <dbReference type="NCBI Taxonomy" id="334771"/>
    <lineage>
        <taxon>Archaea</taxon>
        <taxon>Thermoproteota</taxon>
        <taxon>Thermoprotei</taxon>
        <taxon>Desulfurococcales</taxon>
        <taxon>Desulfurococcaceae</taxon>
        <taxon>Ignisphaera</taxon>
    </lineage>
</organism>
<proteinExistence type="predicted"/>
<gene>
    <name evidence="1" type="ORF">ENT87_03330</name>
    <name evidence="2" type="ORF">ENU30_03465</name>
</gene>
<accession>A0A7J3I7K7</accession>
<sequence>MDLVRKSRRKTITIDRATANTIKELSTKHGTTINNYLKNLIEAVKELENMGLYAPTAIRDVKTIANLSRLGMVMIPSELLNSIDSNREAIARSAMRIGRALKELKADVYQAIEFLGTHYRVLIPVEDRIMIVGSGGGSTLLAEIVKGIAYGGGLEVVEEGGIATIKLGNRNKPENTTQ</sequence>
<dbReference type="EMBL" id="DTAI01000093">
    <property type="protein sequence ID" value="HGN36565.1"/>
    <property type="molecule type" value="Genomic_DNA"/>
</dbReference>
<dbReference type="EMBL" id="DTBZ01000076">
    <property type="protein sequence ID" value="HGQ18026.1"/>
    <property type="molecule type" value="Genomic_DNA"/>
</dbReference>
<name>A0A7J3I7K7_9CREN</name>
<protein>
    <recommendedName>
        <fullName evidence="3">CopG family transcriptional regulator</fullName>
    </recommendedName>
</protein>
<dbReference type="AlphaFoldDB" id="A0A7J3I7K7"/>
<reference evidence="1" key="1">
    <citation type="journal article" date="2020" name="mSystems">
        <title>Genome- and Community-Level Interaction Insights into Carbon Utilization and Element Cycling Functions of Hydrothermarchaeota in Hydrothermal Sediment.</title>
        <authorList>
            <person name="Zhou Z."/>
            <person name="Liu Y."/>
            <person name="Xu W."/>
            <person name="Pan J."/>
            <person name="Luo Z.H."/>
            <person name="Li M."/>
        </authorList>
    </citation>
    <scope>NUCLEOTIDE SEQUENCE [LARGE SCALE GENOMIC DNA]</scope>
    <source>
        <strain evidence="1">SpSt-618</strain>
        <strain evidence="2">SpSt-657</strain>
    </source>
</reference>
<evidence type="ECO:0000313" key="2">
    <source>
        <dbReference type="EMBL" id="HGQ18026.1"/>
    </source>
</evidence>
<comment type="caution">
    <text evidence="1">The sequence shown here is derived from an EMBL/GenBank/DDBJ whole genome shotgun (WGS) entry which is preliminary data.</text>
</comment>
<evidence type="ECO:0000313" key="1">
    <source>
        <dbReference type="EMBL" id="HGN36565.1"/>
    </source>
</evidence>
<evidence type="ECO:0008006" key="3">
    <source>
        <dbReference type="Google" id="ProtNLM"/>
    </source>
</evidence>